<feature type="transmembrane region" description="Helical" evidence="2">
    <location>
        <begin position="209"/>
        <end position="228"/>
    </location>
</feature>
<evidence type="ECO:0000259" key="3">
    <source>
        <dbReference type="Pfam" id="PF04536"/>
    </source>
</evidence>
<evidence type="ECO:0000256" key="2">
    <source>
        <dbReference type="SAM" id="Phobius"/>
    </source>
</evidence>
<evidence type="ECO:0000313" key="4">
    <source>
        <dbReference type="EMBL" id="RMX03000.1"/>
    </source>
</evidence>
<dbReference type="AlphaFoldDB" id="A0A3M6QIU5"/>
<dbReference type="Proteomes" id="UP000278006">
    <property type="component" value="Unassembled WGS sequence"/>
</dbReference>
<dbReference type="PANTHER" id="PTHR30373:SF2">
    <property type="entry name" value="UPF0603 PROTEIN YGCG"/>
    <property type="match status" value="1"/>
</dbReference>
<dbReference type="RefSeq" id="WP_122231777.1">
    <property type="nucleotide sequence ID" value="NZ_RDQO01000007.1"/>
</dbReference>
<proteinExistence type="predicted"/>
<gene>
    <name evidence="4" type="ORF">D8I35_17660</name>
</gene>
<evidence type="ECO:0000313" key="5">
    <source>
        <dbReference type="Proteomes" id="UP000278006"/>
    </source>
</evidence>
<reference evidence="4 5" key="1">
    <citation type="submission" date="2018-10" db="EMBL/GenBank/DDBJ databases">
        <title>Draft genome of Cortibacter populi DSM10536.</title>
        <authorList>
            <person name="Bernier A.-M."/>
            <person name="Bernard K."/>
        </authorList>
    </citation>
    <scope>NUCLEOTIDE SEQUENCE [LARGE SCALE GENOMIC DNA]</scope>
    <source>
        <strain evidence="4 5">DSM 105136</strain>
    </source>
</reference>
<accession>A0A3M6QIU5</accession>
<keyword evidence="2" id="KW-1133">Transmembrane helix</keyword>
<protein>
    <submittedName>
        <fullName evidence="4">YgcG family protein</fullName>
    </submittedName>
</protein>
<feature type="region of interest" description="Disordered" evidence="1">
    <location>
        <begin position="284"/>
        <end position="316"/>
    </location>
</feature>
<name>A0A3M6QIU5_9BURK</name>
<organism evidence="4 5">
    <name type="scientific">Corticibacter populi</name>
    <dbReference type="NCBI Taxonomy" id="1550736"/>
    <lineage>
        <taxon>Bacteria</taxon>
        <taxon>Pseudomonadati</taxon>
        <taxon>Pseudomonadota</taxon>
        <taxon>Betaproteobacteria</taxon>
        <taxon>Burkholderiales</taxon>
        <taxon>Comamonadaceae</taxon>
        <taxon>Corticibacter</taxon>
    </lineage>
</organism>
<dbReference type="InterPro" id="IPR007621">
    <property type="entry name" value="TPM_dom"/>
</dbReference>
<dbReference type="OrthoDB" id="9810918at2"/>
<dbReference type="Pfam" id="PF04536">
    <property type="entry name" value="TPM_phosphatase"/>
    <property type="match status" value="1"/>
</dbReference>
<dbReference type="EMBL" id="RDQO01000007">
    <property type="protein sequence ID" value="RMX03000.1"/>
    <property type="molecule type" value="Genomic_DNA"/>
</dbReference>
<keyword evidence="5" id="KW-1185">Reference proteome</keyword>
<keyword evidence="2" id="KW-0812">Transmembrane</keyword>
<dbReference type="Gene3D" id="3.10.310.50">
    <property type="match status" value="1"/>
</dbReference>
<keyword evidence="2" id="KW-0472">Membrane</keyword>
<feature type="transmembrane region" description="Helical" evidence="2">
    <location>
        <begin position="240"/>
        <end position="267"/>
    </location>
</feature>
<comment type="caution">
    <text evidence="4">The sequence shown here is derived from an EMBL/GenBank/DDBJ whole genome shotgun (WGS) entry which is preliminary data.</text>
</comment>
<feature type="domain" description="TPM" evidence="3">
    <location>
        <begin position="56"/>
        <end position="179"/>
    </location>
</feature>
<dbReference type="PANTHER" id="PTHR30373">
    <property type="entry name" value="UPF0603 PROTEIN YGCG"/>
    <property type="match status" value="1"/>
</dbReference>
<evidence type="ECO:0000256" key="1">
    <source>
        <dbReference type="SAM" id="MobiDB-lite"/>
    </source>
</evidence>
<sequence>MPRLTLRHLLPLPLQALPATLLGLLLGPLLCLTLAWPAAGAAQTGLQAIPALSGRVIDQTGTLDAAAQQQISTQLAGIETRFGTQVVVLMVPTTQPEDIAAYAYRVASAWKIGRRDVGDGLLLLIAKQDRALRIEVARALEGTVPDIAAARIIDNVMVPHMRQGDFATAISAGIDAVAARLAGDDSLPAPAAASPSGGSSHSPINWESLLVLAYLGIVVGSAVLRQLLGRKLGALASGAAVGAVLYFATTMLLVAIGGGIVTALLAFSASGKVGLGSTGSGRGGWGGGRSGGSSGSGGFRSGGGGSFGGGGASGRW</sequence>